<evidence type="ECO:0000313" key="2">
    <source>
        <dbReference type="EMBL" id="MDS0259798.1"/>
    </source>
</evidence>
<reference evidence="2 3" key="1">
    <citation type="submission" date="2022-06" db="EMBL/GenBank/DDBJ databases">
        <title>Haloarcula sp. a new haloarchaeum isolate from saline soil.</title>
        <authorList>
            <person name="Strakova D."/>
            <person name="Galisteo C."/>
            <person name="Sanchez-Porro C."/>
            <person name="Ventosa A."/>
        </authorList>
    </citation>
    <scope>NUCLEOTIDE SEQUENCE [LARGE SCALE GENOMIC DNA]</scope>
    <source>
        <strain evidence="2 3">S1CR25-12</strain>
    </source>
</reference>
<protein>
    <submittedName>
        <fullName evidence="2">Uncharacterized protein</fullName>
    </submittedName>
</protein>
<keyword evidence="1" id="KW-0472">Membrane</keyword>
<evidence type="ECO:0000313" key="3">
    <source>
        <dbReference type="Proteomes" id="UP001259659"/>
    </source>
</evidence>
<feature type="transmembrane region" description="Helical" evidence="1">
    <location>
        <begin position="179"/>
        <end position="198"/>
    </location>
</feature>
<keyword evidence="1" id="KW-0812">Transmembrane</keyword>
<name>A0ABU2FC04_9EURY</name>
<gene>
    <name evidence="2" type="ORF">NDI56_10385</name>
</gene>
<proteinExistence type="predicted"/>
<dbReference type="EMBL" id="JAMQON010000002">
    <property type="protein sequence ID" value="MDS0259798.1"/>
    <property type="molecule type" value="Genomic_DNA"/>
</dbReference>
<organism evidence="2 3">
    <name type="scientific">Haloarcula saliterrae</name>
    <dbReference type="NCBI Taxonomy" id="2950534"/>
    <lineage>
        <taxon>Archaea</taxon>
        <taxon>Methanobacteriati</taxon>
        <taxon>Methanobacteriota</taxon>
        <taxon>Stenosarchaea group</taxon>
        <taxon>Halobacteria</taxon>
        <taxon>Halobacteriales</taxon>
        <taxon>Haloarculaceae</taxon>
        <taxon>Haloarcula</taxon>
    </lineage>
</organism>
<dbReference type="RefSeq" id="WP_310919445.1">
    <property type="nucleotide sequence ID" value="NZ_JAMQON010000002.1"/>
</dbReference>
<sequence length="224" mass="24978">MSDAVSSLLTRTQRDRIRSGFADVERAKRRRDQRKIRTRIAAGIDDFELLVDYPDRQLELAFEERADETLEARLADAYLTVERIRILRGIDRDALRRRASARRDAVATDETPMLAAVPVRTTDEWRDYVADDLAAEYQPSRWKRLSDALLKIGLALLVFVSGLAVVAPDFTNGYGSLPGIVGASLLTVGLGIVGVRGLKYDLVPATRTFVADPSGALRTAWDQF</sequence>
<comment type="caution">
    <text evidence="2">The sequence shown here is derived from an EMBL/GenBank/DDBJ whole genome shotgun (WGS) entry which is preliminary data.</text>
</comment>
<feature type="transmembrane region" description="Helical" evidence="1">
    <location>
        <begin position="148"/>
        <end position="167"/>
    </location>
</feature>
<accession>A0ABU2FC04</accession>
<keyword evidence="3" id="KW-1185">Reference proteome</keyword>
<dbReference type="Proteomes" id="UP001259659">
    <property type="component" value="Unassembled WGS sequence"/>
</dbReference>
<keyword evidence="1" id="KW-1133">Transmembrane helix</keyword>
<evidence type="ECO:0000256" key="1">
    <source>
        <dbReference type="SAM" id="Phobius"/>
    </source>
</evidence>